<feature type="region of interest" description="Disordered" evidence="1">
    <location>
        <begin position="1"/>
        <end position="83"/>
    </location>
</feature>
<dbReference type="EMBL" id="JAINDJ010000005">
    <property type="protein sequence ID" value="KAG9447657.1"/>
    <property type="molecule type" value="Genomic_DNA"/>
</dbReference>
<accession>A0AAV7EJ97</accession>
<feature type="compositionally biased region" description="Polar residues" evidence="1">
    <location>
        <begin position="59"/>
        <end position="76"/>
    </location>
</feature>
<protein>
    <recommendedName>
        <fullName evidence="4">Myb-like domain-containing protein</fullName>
    </recommendedName>
</protein>
<evidence type="ECO:0000313" key="3">
    <source>
        <dbReference type="Proteomes" id="UP000825729"/>
    </source>
</evidence>
<feature type="region of interest" description="Disordered" evidence="1">
    <location>
        <begin position="232"/>
        <end position="254"/>
    </location>
</feature>
<organism evidence="2 3">
    <name type="scientific">Aristolochia fimbriata</name>
    <name type="common">White veined hardy Dutchman's pipe vine</name>
    <dbReference type="NCBI Taxonomy" id="158543"/>
    <lineage>
        <taxon>Eukaryota</taxon>
        <taxon>Viridiplantae</taxon>
        <taxon>Streptophyta</taxon>
        <taxon>Embryophyta</taxon>
        <taxon>Tracheophyta</taxon>
        <taxon>Spermatophyta</taxon>
        <taxon>Magnoliopsida</taxon>
        <taxon>Magnoliidae</taxon>
        <taxon>Piperales</taxon>
        <taxon>Aristolochiaceae</taxon>
        <taxon>Aristolochia</taxon>
    </lineage>
</organism>
<feature type="compositionally biased region" description="Polar residues" evidence="1">
    <location>
        <begin position="24"/>
        <end position="44"/>
    </location>
</feature>
<feature type="region of interest" description="Disordered" evidence="1">
    <location>
        <begin position="271"/>
        <end position="324"/>
    </location>
</feature>
<gene>
    <name evidence="2" type="ORF">H6P81_013785</name>
</gene>
<evidence type="ECO:0000313" key="2">
    <source>
        <dbReference type="EMBL" id="KAG9447657.1"/>
    </source>
</evidence>
<dbReference type="AlphaFoldDB" id="A0AAV7EJ97"/>
<keyword evidence="3" id="KW-1185">Reference proteome</keyword>
<dbReference type="Proteomes" id="UP000825729">
    <property type="component" value="Unassembled WGS sequence"/>
</dbReference>
<dbReference type="Gene3D" id="1.10.10.60">
    <property type="entry name" value="Homeodomain-like"/>
    <property type="match status" value="1"/>
</dbReference>
<sequence length="889" mass="98364">MISSKVVLTYQRKRSSARVEAGHGTQSTNPHSESPVTLSSSNESSTKDPLVNHKGNGQDGSNGQFTDSSSSETMDSGLSGLLQVQDPRRRELKCLSDRSDVGTVTLGTPKLFLTPQCDQSASQELVKASECRQMESSTEKDSTFECEILTKSDKCSSETDYSAKSISSFCSDKNKKFRNPLITFCRRAKKKESVNKREFQICDSELSPKGVPLSEEAAAMNPLPVCRQEKVANEKEGGHKSKAVNEKDDGHKSSDKAACEFTMPVVSTHLLPSLDHSPTPIKPEPSGSVHEDYHPTRCDETSSLTGGMENSFSAARDSLSNLPNDGVCTGEAPRQRSMNEDETNLDLSVAPPNIMNLDVDSQPVGEATIKRKKVEHCPPMLPLHILNQKEFRKSLSGEVLNEVFPLASRSPEGTNSHFYFQGRNFPPQLDQNQSKQNLLNSSYTSPRFLDLSLPINPGSAVETLQNSLRMFSPPSVSSSSCRTQSASDEKSLSDRHRQLLDNILQRAGMFKANQICSLENLRAYTSMWSEEELDSLWIGVRRHGRNNWNVMLRDPKLHFSNWRTAEDLAEQWIREQSKLLNGSKHCQAMPLSKADFITCGRVASNHWPVPTLRNGITETQLSLGDVYSPKDEAILKRYPFHFAQPYSPPHMTKSSGLWKTELLQQKPTRWQRTRLYADSKRVRRDRGSFDLMERTADKLTICDHGVSARNLSEALSPSKDDLSSDMQEKGNLPHWLREVASVTCSPADLTRPPNVSALTPSVSLFSNENAVTPLSSNPGLFPVPSKGTVKMPRKKSRISSKTGCLRVTDRSACKTPDMNGTDFSWMETGLSLFSSVGSTPLNTARKVLDQNKAVGLDATVNPSNRLSPKDPIVVDSDASSEETISDDQS</sequence>
<evidence type="ECO:0000256" key="1">
    <source>
        <dbReference type="SAM" id="MobiDB-lite"/>
    </source>
</evidence>
<comment type="caution">
    <text evidence="2">The sequence shown here is derived from an EMBL/GenBank/DDBJ whole genome shotgun (WGS) entry which is preliminary data.</text>
</comment>
<feature type="compositionally biased region" description="Acidic residues" evidence="1">
    <location>
        <begin position="878"/>
        <end position="889"/>
    </location>
</feature>
<feature type="compositionally biased region" description="Basic and acidic residues" evidence="1">
    <location>
        <begin position="289"/>
        <end position="300"/>
    </location>
</feature>
<proteinExistence type="predicted"/>
<dbReference type="SUPFAM" id="SSF46689">
    <property type="entry name" value="Homeodomain-like"/>
    <property type="match status" value="1"/>
</dbReference>
<dbReference type="InterPro" id="IPR009057">
    <property type="entry name" value="Homeodomain-like_sf"/>
</dbReference>
<feature type="region of interest" description="Disordered" evidence="1">
    <location>
        <begin position="472"/>
        <end position="493"/>
    </location>
</feature>
<feature type="region of interest" description="Disordered" evidence="1">
    <location>
        <begin position="858"/>
        <end position="889"/>
    </location>
</feature>
<evidence type="ECO:0008006" key="4">
    <source>
        <dbReference type="Google" id="ProtNLM"/>
    </source>
</evidence>
<dbReference type="CDD" id="cd11660">
    <property type="entry name" value="SANT_TRF"/>
    <property type="match status" value="1"/>
</dbReference>
<feature type="compositionally biased region" description="Low complexity" evidence="1">
    <location>
        <begin position="472"/>
        <end position="486"/>
    </location>
</feature>
<reference evidence="2 3" key="1">
    <citation type="submission" date="2021-07" db="EMBL/GenBank/DDBJ databases">
        <title>The Aristolochia fimbriata genome: insights into angiosperm evolution, floral development and chemical biosynthesis.</title>
        <authorList>
            <person name="Jiao Y."/>
        </authorList>
    </citation>
    <scope>NUCLEOTIDE SEQUENCE [LARGE SCALE GENOMIC DNA]</scope>
    <source>
        <strain evidence="2">IBCAS-2021</strain>
        <tissue evidence="2">Leaf</tissue>
    </source>
</reference>
<feature type="compositionally biased region" description="Polar residues" evidence="1">
    <location>
        <begin position="301"/>
        <end position="323"/>
    </location>
</feature>
<feature type="region of interest" description="Disordered" evidence="1">
    <location>
        <begin position="415"/>
        <end position="434"/>
    </location>
</feature>
<name>A0AAV7EJ97_ARIFI</name>